<dbReference type="PANTHER" id="PTHR39757:SF5">
    <property type="entry name" value="OS02G0190600 PROTEIN"/>
    <property type="match status" value="1"/>
</dbReference>
<gene>
    <name evidence="1" type="ORF">AVL62_14385</name>
</gene>
<dbReference type="SUPFAM" id="SSF51905">
    <property type="entry name" value="FAD/NAD(P)-binding domain"/>
    <property type="match status" value="1"/>
</dbReference>
<dbReference type="InterPro" id="IPR036188">
    <property type="entry name" value="FAD/NAD-bd_sf"/>
</dbReference>
<evidence type="ECO:0008006" key="3">
    <source>
        <dbReference type="Google" id="ProtNLM"/>
    </source>
</evidence>
<accession>A0A0W8I4B7</accession>
<sequence length="371" mass="38901">MKDVAIVGLGPAGRALASACAARGLSVLAVDPRPGADWTPTYGAWTEELVGLPPGVVRQRIEVPELWARGRHRLPRAYAVLDNPALQAALPLDAVELREARLDDAGVSALSAEARVVVDARGARPDGRRSQDPAPAQTASGIVVAPEDAAPALAGAEGVLMDWSTDWSDDPDSPRGVPSFLYALPLDEDRVLLEETCLAASPAMPVPELRERLHRRLLRRGVRTAAIEDPLARETVWIPMRGRDEPAPPGTLAVGTAGRGGHLVTGYSVAHSLRSARSMANALLADDPPSAADPARPGDLLRRAGLRALLRLDTAGTVALFEAFGTLPAHRQRAVMARDAGAGALGAAMWGMFAAMPAAGRTALVRATLGP</sequence>
<dbReference type="RefSeq" id="WP_058891839.1">
    <property type="nucleotide sequence ID" value="NZ_LQBL01000029.1"/>
</dbReference>
<evidence type="ECO:0000313" key="2">
    <source>
        <dbReference type="Proteomes" id="UP000054837"/>
    </source>
</evidence>
<protein>
    <recommendedName>
        <fullName evidence="3">Lycopene cyclase</fullName>
    </recommendedName>
</protein>
<dbReference type="Gene3D" id="3.50.50.60">
    <property type="entry name" value="FAD/NAD(P)-binding domain"/>
    <property type="match status" value="1"/>
</dbReference>
<dbReference type="EMBL" id="LQBL01000029">
    <property type="protein sequence ID" value="KUG52765.1"/>
    <property type="molecule type" value="Genomic_DNA"/>
</dbReference>
<proteinExistence type="predicted"/>
<dbReference type="Pfam" id="PF05834">
    <property type="entry name" value="Lycopene_cycl"/>
    <property type="match status" value="1"/>
</dbReference>
<dbReference type="OrthoDB" id="537501at2"/>
<keyword evidence="2" id="KW-1185">Reference proteome</keyword>
<name>A0A0W8I4B7_9MICO</name>
<organism evidence="1 2">
    <name type="scientific">Serinicoccus chungangensis</name>
    <dbReference type="NCBI Taxonomy" id="767452"/>
    <lineage>
        <taxon>Bacteria</taxon>
        <taxon>Bacillati</taxon>
        <taxon>Actinomycetota</taxon>
        <taxon>Actinomycetes</taxon>
        <taxon>Micrococcales</taxon>
        <taxon>Ornithinimicrobiaceae</taxon>
        <taxon>Serinicoccus</taxon>
    </lineage>
</organism>
<dbReference type="Proteomes" id="UP000054837">
    <property type="component" value="Unassembled WGS sequence"/>
</dbReference>
<reference evidence="1 2" key="1">
    <citation type="submission" date="2015-12" db="EMBL/GenBank/DDBJ databases">
        <title>Serinicoccus chungangenesis strain CD08_5 genome sequencing and assembly.</title>
        <authorList>
            <person name="Chander A.M."/>
            <person name="Kaur G."/>
            <person name="Nair G.R."/>
            <person name="Dhawan D.K."/>
            <person name="Kochhar R.K."/>
            <person name="Mayilraj S."/>
            <person name="Bhadada S.K."/>
        </authorList>
    </citation>
    <scope>NUCLEOTIDE SEQUENCE [LARGE SCALE GENOMIC DNA]</scope>
    <source>
        <strain evidence="1 2">CD08_5</strain>
    </source>
</reference>
<evidence type="ECO:0000313" key="1">
    <source>
        <dbReference type="EMBL" id="KUG52765.1"/>
    </source>
</evidence>
<dbReference type="AlphaFoldDB" id="A0A0W8I4B7"/>
<dbReference type="PANTHER" id="PTHR39757">
    <property type="match status" value="1"/>
</dbReference>
<comment type="caution">
    <text evidence="1">The sequence shown here is derived from an EMBL/GenBank/DDBJ whole genome shotgun (WGS) entry which is preliminary data.</text>
</comment>
<dbReference type="STRING" id="767452.AVL62_14385"/>